<dbReference type="Gene3D" id="1.10.443.10">
    <property type="entry name" value="Intergrase catalytic core"/>
    <property type="match status" value="1"/>
</dbReference>
<dbReference type="OrthoDB" id="7388552at2"/>
<evidence type="ECO:0000256" key="4">
    <source>
        <dbReference type="ARBA" id="ARBA00023172"/>
    </source>
</evidence>
<evidence type="ECO:0000313" key="8">
    <source>
        <dbReference type="EMBL" id="RZF61050.1"/>
    </source>
</evidence>
<dbReference type="InterPro" id="IPR044068">
    <property type="entry name" value="CB"/>
</dbReference>
<accession>A0A4Q6XLP5</accession>
<keyword evidence="4" id="KW-0233">DNA recombination</keyword>
<proteinExistence type="inferred from homology"/>
<evidence type="ECO:0000256" key="5">
    <source>
        <dbReference type="PROSITE-ProRule" id="PRU01248"/>
    </source>
</evidence>
<dbReference type="Pfam" id="PF22022">
    <property type="entry name" value="Phage_int_M"/>
    <property type="match status" value="1"/>
</dbReference>
<dbReference type="InterPro" id="IPR013762">
    <property type="entry name" value="Integrase-like_cat_sf"/>
</dbReference>
<dbReference type="PROSITE" id="PS51900">
    <property type="entry name" value="CB"/>
    <property type="match status" value="1"/>
</dbReference>
<dbReference type="InterPro" id="IPR050808">
    <property type="entry name" value="Phage_Integrase"/>
</dbReference>
<evidence type="ECO:0000259" key="7">
    <source>
        <dbReference type="PROSITE" id="PS51900"/>
    </source>
</evidence>
<sequence>MTLTFAAINAAHPRGKPYKLTDRQGLYLFVAASGTKSWRYKYDFGGKERLLTIGRFPDIGLADARALHDEARTLIRAGKDPVVEAKRQKQTQITATEATFKKIAEIWLEEQRPLWSPANAKRVRHRLENDIYPCFGVTPIASIDGAMVLHALRKIEQRGSIETAKRVRGYIRAIVNRAKGERLVGREALHEIDDIRDALKPSPRGRRMPALTSLTALLDLQLTVDRSTGGLLVKLASRLLALTQVRVGVLRAATWDEFDGIDWSRPDSPCSRPVWRISSERMKLEVEDKGNIAFGHDVPLSTQAIETLRAVRILTASSRYLFPHAKSWREPMTDAALSSLYKRMRGGGFKGRMVPHGWRTSFSTLMNERAAELERDGDRLIIDMILAHVPQGMSASEWAYNRARYYKPRAALLQIWADMISGGLPSPLDLVIKDADS</sequence>
<dbReference type="Gene3D" id="1.10.150.130">
    <property type="match status" value="1"/>
</dbReference>
<protein>
    <submittedName>
        <fullName evidence="8">DUF4102 domain-containing protein</fullName>
    </submittedName>
</protein>
<keyword evidence="9" id="KW-1185">Reference proteome</keyword>
<dbReference type="Gene3D" id="3.30.160.390">
    <property type="entry name" value="Integrase, DNA-binding domain"/>
    <property type="match status" value="1"/>
</dbReference>
<dbReference type="Proteomes" id="UP000292085">
    <property type="component" value="Unassembled WGS sequence"/>
</dbReference>
<dbReference type="RefSeq" id="WP_130159803.1">
    <property type="nucleotide sequence ID" value="NZ_SGIS01000039.1"/>
</dbReference>
<evidence type="ECO:0000256" key="3">
    <source>
        <dbReference type="ARBA" id="ARBA00023125"/>
    </source>
</evidence>
<keyword evidence="3 5" id="KW-0238">DNA-binding</keyword>
<name>A0A4Q6XLP5_9SPHN</name>
<organism evidence="8 9">
    <name type="scientific">Sphingomonas populi</name>
    <dbReference type="NCBI Taxonomy" id="2484750"/>
    <lineage>
        <taxon>Bacteria</taxon>
        <taxon>Pseudomonadati</taxon>
        <taxon>Pseudomonadota</taxon>
        <taxon>Alphaproteobacteria</taxon>
        <taxon>Sphingomonadales</taxon>
        <taxon>Sphingomonadaceae</taxon>
        <taxon>Sphingomonas</taxon>
    </lineage>
</organism>
<dbReference type="InterPro" id="IPR010998">
    <property type="entry name" value="Integrase_recombinase_N"/>
</dbReference>
<dbReference type="PANTHER" id="PTHR30629">
    <property type="entry name" value="PROPHAGE INTEGRASE"/>
    <property type="match status" value="1"/>
</dbReference>
<dbReference type="GO" id="GO:0015074">
    <property type="term" value="P:DNA integration"/>
    <property type="evidence" value="ECO:0007669"/>
    <property type="project" value="UniProtKB-KW"/>
</dbReference>
<dbReference type="Pfam" id="PF13356">
    <property type="entry name" value="Arm-DNA-bind_3"/>
    <property type="match status" value="1"/>
</dbReference>
<evidence type="ECO:0000313" key="9">
    <source>
        <dbReference type="Proteomes" id="UP000292085"/>
    </source>
</evidence>
<dbReference type="InterPro" id="IPR053876">
    <property type="entry name" value="Phage_int_M"/>
</dbReference>
<dbReference type="CDD" id="cd00801">
    <property type="entry name" value="INT_P4_C"/>
    <property type="match status" value="1"/>
</dbReference>
<comment type="caution">
    <text evidence="8">The sequence shown here is derived from an EMBL/GenBank/DDBJ whole genome shotgun (WGS) entry which is preliminary data.</text>
</comment>
<dbReference type="SUPFAM" id="SSF56349">
    <property type="entry name" value="DNA breaking-rejoining enzymes"/>
    <property type="match status" value="1"/>
</dbReference>
<dbReference type="InterPro" id="IPR038488">
    <property type="entry name" value="Integrase_DNA-bd_sf"/>
</dbReference>
<dbReference type="PROSITE" id="PS51898">
    <property type="entry name" value="TYR_RECOMBINASE"/>
    <property type="match status" value="1"/>
</dbReference>
<dbReference type="InterPro" id="IPR002104">
    <property type="entry name" value="Integrase_catalytic"/>
</dbReference>
<dbReference type="AlphaFoldDB" id="A0A4Q6XLP5"/>
<dbReference type="InterPro" id="IPR025166">
    <property type="entry name" value="Integrase_DNA_bind_dom"/>
</dbReference>
<dbReference type="PANTHER" id="PTHR30629:SF2">
    <property type="entry name" value="PROPHAGE INTEGRASE INTS-RELATED"/>
    <property type="match status" value="1"/>
</dbReference>
<comment type="similarity">
    <text evidence="1">Belongs to the 'phage' integrase family.</text>
</comment>
<gene>
    <name evidence="8" type="ORF">EWE75_19625</name>
</gene>
<keyword evidence="2" id="KW-0229">DNA integration</keyword>
<evidence type="ECO:0000256" key="1">
    <source>
        <dbReference type="ARBA" id="ARBA00008857"/>
    </source>
</evidence>
<dbReference type="GO" id="GO:0006310">
    <property type="term" value="P:DNA recombination"/>
    <property type="evidence" value="ECO:0007669"/>
    <property type="project" value="UniProtKB-KW"/>
</dbReference>
<dbReference type="InterPro" id="IPR011010">
    <property type="entry name" value="DNA_brk_join_enz"/>
</dbReference>
<evidence type="ECO:0000256" key="2">
    <source>
        <dbReference type="ARBA" id="ARBA00022908"/>
    </source>
</evidence>
<reference evidence="8 9" key="1">
    <citation type="submission" date="2019-02" db="EMBL/GenBank/DDBJ databases">
        <authorList>
            <person name="Li Y."/>
        </authorList>
    </citation>
    <scope>NUCLEOTIDE SEQUENCE [LARGE SCALE GENOMIC DNA]</scope>
    <source>
        <strain evidence="8 9">3-7</strain>
    </source>
</reference>
<feature type="domain" description="Tyr recombinase" evidence="6">
    <location>
        <begin position="206"/>
        <end position="413"/>
    </location>
</feature>
<evidence type="ECO:0000259" key="6">
    <source>
        <dbReference type="PROSITE" id="PS51898"/>
    </source>
</evidence>
<dbReference type="EMBL" id="SGIS01000039">
    <property type="protein sequence ID" value="RZF61050.1"/>
    <property type="molecule type" value="Genomic_DNA"/>
</dbReference>
<feature type="domain" description="Core-binding (CB)" evidence="7">
    <location>
        <begin position="98"/>
        <end position="179"/>
    </location>
</feature>
<dbReference type="GO" id="GO:0003677">
    <property type="term" value="F:DNA binding"/>
    <property type="evidence" value="ECO:0007669"/>
    <property type="project" value="UniProtKB-UniRule"/>
</dbReference>